<evidence type="ECO:0000313" key="2">
    <source>
        <dbReference type="EMBL" id="KAF0722950.1"/>
    </source>
</evidence>
<name>A0A6G0W766_9STRA</name>
<dbReference type="Proteomes" id="UP000481153">
    <property type="component" value="Unassembled WGS sequence"/>
</dbReference>
<keyword evidence="3" id="KW-1185">Reference proteome</keyword>
<dbReference type="VEuPathDB" id="FungiDB:AeMF1_001361"/>
<accession>A0A6G0W766</accession>
<feature type="transmembrane region" description="Helical" evidence="1">
    <location>
        <begin position="101"/>
        <end position="123"/>
    </location>
</feature>
<evidence type="ECO:0000256" key="1">
    <source>
        <dbReference type="SAM" id="Phobius"/>
    </source>
</evidence>
<gene>
    <name evidence="2" type="ORF">Ae201684_018026</name>
</gene>
<feature type="transmembrane region" description="Helical" evidence="1">
    <location>
        <begin position="72"/>
        <end position="95"/>
    </location>
</feature>
<keyword evidence="1" id="KW-0812">Transmembrane</keyword>
<feature type="transmembrane region" description="Helical" evidence="1">
    <location>
        <begin position="40"/>
        <end position="60"/>
    </location>
</feature>
<feature type="transmembrane region" description="Helical" evidence="1">
    <location>
        <begin position="7"/>
        <end position="28"/>
    </location>
</feature>
<evidence type="ECO:0000313" key="3">
    <source>
        <dbReference type="Proteomes" id="UP000481153"/>
    </source>
</evidence>
<sequence length="137" mass="14887">MRPIQKLHQVFMMLCSLVDMAAAGYLFATASYNFESNLRYTVAQLVVFAALFGLSLLLFLATSFGASKPLRWFGIMGSFTGSGLYVIYLALLVSFYEGGSFGTFASISLGCVGVLSILLGLAWHEKDTSSYYGLLSD</sequence>
<dbReference type="AlphaFoldDB" id="A0A6G0W766"/>
<proteinExistence type="predicted"/>
<keyword evidence="1" id="KW-0472">Membrane</keyword>
<reference evidence="2 3" key="1">
    <citation type="submission" date="2019-07" db="EMBL/GenBank/DDBJ databases">
        <title>Genomics analysis of Aphanomyces spp. identifies a new class of oomycete effector associated with host adaptation.</title>
        <authorList>
            <person name="Gaulin E."/>
        </authorList>
    </citation>
    <scope>NUCLEOTIDE SEQUENCE [LARGE SCALE GENOMIC DNA]</scope>
    <source>
        <strain evidence="2 3">ATCC 201684</strain>
    </source>
</reference>
<dbReference type="EMBL" id="VJMJ01000319">
    <property type="protein sequence ID" value="KAF0722950.1"/>
    <property type="molecule type" value="Genomic_DNA"/>
</dbReference>
<keyword evidence="1" id="KW-1133">Transmembrane helix</keyword>
<organism evidence="2 3">
    <name type="scientific">Aphanomyces euteiches</name>
    <dbReference type="NCBI Taxonomy" id="100861"/>
    <lineage>
        <taxon>Eukaryota</taxon>
        <taxon>Sar</taxon>
        <taxon>Stramenopiles</taxon>
        <taxon>Oomycota</taxon>
        <taxon>Saprolegniomycetes</taxon>
        <taxon>Saprolegniales</taxon>
        <taxon>Verrucalvaceae</taxon>
        <taxon>Aphanomyces</taxon>
    </lineage>
</organism>
<protein>
    <submittedName>
        <fullName evidence="2">Uncharacterized protein</fullName>
    </submittedName>
</protein>
<comment type="caution">
    <text evidence="2">The sequence shown here is derived from an EMBL/GenBank/DDBJ whole genome shotgun (WGS) entry which is preliminary data.</text>
</comment>